<sequence length="208" mass="22969">MALVHKQRPLPPAELLEANEINFASAWDLVEWALGTFIVEEASLRNDDHRHLNHASIGALWTNVPNGRAGRSIIGQAERGLPPAGKWLRARIERQILDWFGAVPDFILTFDAHYASQCSDAEFCALVEHELYHCGQERDMFGAPKFRKSGLPVFAIRGHDVEEFVGVVRRYGADAAGVREMVDAAKAGPEVANVNIAQACGTCRLRLA</sequence>
<feature type="domain" description="Putative phage metallopeptidase" evidence="1">
    <location>
        <begin position="38"/>
        <end position="186"/>
    </location>
</feature>
<dbReference type="InterPro" id="IPR043998">
    <property type="entry name" value="Put_Metallopep"/>
</dbReference>
<accession>A0ABX6MVY7</accession>
<evidence type="ECO:0000313" key="2">
    <source>
        <dbReference type="EMBL" id="QJF03528.1"/>
    </source>
</evidence>
<dbReference type="RefSeq" id="WP_032929646.1">
    <property type="nucleotide sequence ID" value="NZ_CP033366.1"/>
</dbReference>
<dbReference type="Pfam" id="PF18894">
    <property type="entry name" value="PhageMetallopep"/>
    <property type="match status" value="1"/>
</dbReference>
<reference evidence="2 3" key="1">
    <citation type="submission" date="2020-04" db="EMBL/GenBank/DDBJ databases">
        <title>Mesorhizobium japonicum R7A epigenetic regulation of quorum sensing and ICE transfer.</title>
        <authorList>
            <person name="Ramsay J.P."/>
            <person name="Colombi E."/>
            <person name="Perry B.J."/>
            <person name="Staltari A."/>
        </authorList>
    </citation>
    <scope>NUCLEOTIDE SEQUENCE [LARGE SCALE GENOMIC DNA]</scope>
    <source>
        <strain evidence="2 3">R7A</strain>
    </source>
</reference>
<dbReference type="EMBL" id="CP051772">
    <property type="protein sequence ID" value="QJF03528.1"/>
    <property type="molecule type" value="Genomic_DNA"/>
</dbReference>
<name>A0ABX6MVY7_9HYPH</name>
<evidence type="ECO:0000313" key="3">
    <source>
        <dbReference type="Proteomes" id="UP000500892"/>
    </source>
</evidence>
<gene>
    <name evidence="2" type="ORF">R7A2020_22705</name>
</gene>
<proteinExistence type="predicted"/>
<dbReference type="GeneID" id="66684835"/>
<evidence type="ECO:0000259" key="1">
    <source>
        <dbReference type="Pfam" id="PF18894"/>
    </source>
</evidence>
<protein>
    <recommendedName>
        <fullName evidence="1">Putative phage metallopeptidase domain-containing protein</fullName>
    </recommendedName>
</protein>
<keyword evidence="3" id="KW-1185">Reference proteome</keyword>
<dbReference type="Proteomes" id="UP000500892">
    <property type="component" value="Chromosome"/>
</dbReference>
<organism evidence="2 3">
    <name type="scientific">Mesorhizobium japonicum R7A</name>
    <dbReference type="NCBI Taxonomy" id="935547"/>
    <lineage>
        <taxon>Bacteria</taxon>
        <taxon>Pseudomonadati</taxon>
        <taxon>Pseudomonadota</taxon>
        <taxon>Alphaproteobacteria</taxon>
        <taxon>Hyphomicrobiales</taxon>
        <taxon>Phyllobacteriaceae</taxon>
        <taxon>Mesorhizobium</taxon>
    </lineage>
</organism>